<accession>M1IPP2</accession>
<dbReference type="Pfam" id="PF11123">
    <property type="entry name" value="DNA_Packaging_2"/>
    <property type="match status" value="1"/>
</dbReference>
<dbReference type="RefSeq" id="YP_007517805.1">
    <property type="nucleotide sequence ID" value="NC_020482.1"/>
</dbReference>
<name>M1IPP2_9CAUD</name>
<organism evidence="1 2">
    <name type="scientific">Pelagibacter phage HTVC011P</name>
    <dbReference type="NCBI Taxonomy" id="1283078"/>
    <lineage>
        <taxon>Viruses</taxon>
        <taxon>Duplodnaviria</taxon>
        <taxon>Heunggongvirae</taxon>
        <taxon>Uroviricota</taxon>
        <taxon>Caudoviricetes</taxon>
        <taxon>Autographivirales</taxon>
        <taxon>Stopavirus</taxon>
        <taxon>Stopavirus HTVC011P</taxon>
    </lineage>
</organism>
<protein>
    <submittedName>
        <fullName evidence="1">DNA maturase A</fullName>
    </submittedName>
</protein>
<reference evidence="1 2" key="1">
    <citation type="journal article" date="2013" name="Nature">
        <title>Abundant SAR11 viruses in the ocean.</title>
        <authorList>
            <person name="Zhao Y."/>
            <person name="Temperton B."/>
            <person name="Thrash J.C."/>
            <person name="Schwalbach M.S."/>
            <person name="Vergin K.L."/>
            <person name="Landry Z.C."/>
            <person name="Ellisman M."/>
            <person name="Deerinck T."/>
            <person name="Sullivan M.B."/>
            <person name="Giovannoni S.J."/>
        </authorList>
    </citation>
    <scope>NUCLEOTIDE SEQUENCE [LARGE SCALE GENOMIC DNA]</scope>
</reference>
<dbReference type="EMBL" id="KC465900">
    <property type="protein sequence ID" value="AGE60575.1"/>
    <property type="molecule type" value="Genomic_DNA"/>
</dbReference>
<sequence length="71" mass="7968">MSKDKLIELHSILAEQLLKKVREDDVKASDLNVARQFLKDNGIDGLPANDNPLGELINELPFAEKKLVKNN</sequence>
<dbReference type="InterPro" id="IPR024345">
    <property type="entry name" value="DNA_matur_Phage_T7-like"/>
</dbReference>
<proteinExistence type="predicted"/>
<keyword evidence="2" id="KW-1185">Reference proteome</keyword>
<evidence type="ECO:0000313" key="1">
    <source>
        <dbReference type="EMBL" id="AGE60575.1"/>
    </source>
</evidence>
<evidence type="ECO:0000313" key="2">
    <source>
        <dbReference type="Proteomes" id="UP000011294"/>
    </source>
</evidence>
<dbReference type="GeneID" id="14697527"/>
<dbReference type="Proteomes" id="UP000011294">
    <property type="component" value="Genome"/>
</dbReference>
<dbReference type="KEGG" id="vg:14697527"/>